<organism evidence="2 3">
    <name type="scientific">Chenggangzhangella methanolivorans</name>
    <dbReference type="NCBI Taxonomy" id="1437009"/>
    <lineage>
        <taxon>Bacteria</taxon>
        <taxon>Pseudomonadati</taxon>
        <taxon>Pseudomonadota</taxon>
        <taxon>Alphaproteobacteria</taxon>
        <taxon>Hyphomicrobiales</taxon>
        <taxon>Methylopilaceae</taxon>
        <taxon>Chenggangzhangella</taxon>
    </lineage>
</organism>
<evidence type="ECO:0000256" key="1">
    <source>
        <dbReference type="SAM" id="SignalP"/>
    </source>
</evidence>
<dbReference type="AlphaFoldDB" id="A0A9E6UP59"/>
<name>A0A9E6UP59_9HYPH</name>
<evidence type="ECO:0000313" key="3">
    <source>
        <dbReference type="Proteomes" id="UP000825701"/>
    </source>
</evidence>
<feature type="signal peptide" evidence="1">
    <location>
        <begin position="1"/>
        <end position="25"/>
    </location>
</feature>
<keyword evidence="3" id="KW-1185">Reference proteome</keyword>
<dbReference type="Proteomes" id="UP000825701">
    <property type="component" value="Chromosome"/>
</dbReference>
<protein>
    <submittedName>
        <fullName evidence="2">Uncharacterized protein</fullName>
    </submittedName>
</protein>
<dbReference type="KEGG" id="cmet:K6K41_11720"/>
<dbReference type="EMBL" id="CP081869">
    <property type="protein sequence ID" value="QZO01921.1"/>
    <property type="molecule type" value="Genomic_DNA"/>
</dbReference>
<feature type="chain" id="PRO_5039085636" evidence="1">
    <location>
        <begin position="26"/>
        <end position="270"/>
    </location>
</feature>
<evidence type="ECO:0000313" key="2">
    <source>
        <dbReference type="EMBL" id="QZO01921.1"/>
    </source>
</evidence>
<accession>A0A9E6UP59</accession>
<reference evidence="2" key="1">
    <citation type="submission" date="2021-08" db="EMBL/GenBank/DDBJ databases">
        <authorList>
            <person name="Zhang H."/>
            <person name="Xu M."/>
            <person name="Yu Z."/>
            <person name="Yang L."/>
            <person name="Cai Y."/>
        </authorList>
    </citation>
    <scope>NUCLEOTIDE SEQUENCE</scope>
    <source>
        <strain evidence="2">CHL1</strain>
    </source>
</reference>
<keyword evidence="1" id="KW-0732">Signal</keyword>
<gene>
    <name evidence="2" type="ORF">K6K41_11720</name>
</gene>
<dbReference type="RefSeq" id="WP_261405286.1">
    <property type="nucleotide sequence ID" value="NZ_CP081869.1"/>
</dbReference>
<sequence>MRARAASKLLILAAFGAALSTAAKADVEDRLYDFTDAYYSQNGVDPALIDGRRQVGPLAAETRPNFSYQRPVRALLTLPAYDHSGNVEFFTVLGGLSDGAFTKNAAGQKARQIADASPEYVFPRQGTDPLGLGALRQSVLLDMRNGYFSKNKLGLWLHVWVSYTPKALTTASGKKALSDLAKKNGTDLDGTPIIASVGDVEDLYKKGYVTKTMRPLEDPLRYAICPVIKDPTDGGVAPDQFLAITTKADGKPLEPEFLKEFQEHQADKPK</sequence>
<proteinExistence type="predicted"/>